<reference evidence="3 4" key="1">
    <citation type="submission" date="2022-03" db="EMBL/GenBank/DDBJ databases">
        <title>Pseudonocardia alaer sp. nov., a novel actinomycete isolated from reed forest soil.</title>
        <authorList>
            <person name="Wang L."/>
        </authorList>
    </citation>
    <scope>NUCLEOTIDE SEQUENCE [LARGE SCALE GENOMIC DNA]</scope>
    <source>
        <strain evidence="3 4">Y-16303</strain>
    </source>
</reference>
<dbReference type="PANTHER" id="PTHR41534">
    <property type="entry name" value="BLR3401 PROTEIN"/>
    <property type="match status" value="1"/>
</dbReference>
<dbReference type="GO" id="GO:0008695">
    <property type="term" value="F:3-phenylpropionate dioxygenase activity"/>
    <property type="evidence" value="ECO:0007669"/>
    <property type="project" value="UniProtKB-EC"/>
</dbReference>
<evidence type="ECO:0000313" key="4">
    <source>
        <dbReference type="Proteomes" id="UP001299970"/>
    </source>
</evidence>
<keyword evidence="4" id="KW-1185">Reference proteome</keyword>
<dbReference type="Proteomes" id="UP001299970">
    <property type="component" value="Unassembled WGS sequence"/>
</dbReference>
<accession>A0ABS9TT80</accession>
<dbReference type="SUPFAM" id="SSF54427">
    <property type="entry name" value="NTF2-like"/>
    <property type="match status" value="1"/>
</dbReference>
<dbReference type="EMBL" id="JAKXMK010000049">
    <property type="protein sequence ID" value="MCH6171762.1"/>
    <property type="molecule type" value="Genomic_DNA"/>
</dbReference>
<evidence type="ECO:0000256" key="1">
    <source>
        <dbReference type="ARBA" id="ARBA00009570"/>
    </source>
</evidence>
<gene>
    <name evidence="3" type="ORF">MMF94_39270</name>
</gene>
<comment type="caution">
    <text evidence="3">The sequence shown here is derived from an EMBL/GenBank/DDBJ whole genome shotgun (WGS) entry which is preliminary data.</text>
</comment>
<keyword evidence="2 3" id="KW-0560">Oxidoreductase</keyword>
<dbReference type="PANTHER" id="PTHR41534:SF2">
    <property type="entry name" value="3-PHENYLPROPIONATE_CINNAMIC ACID DIOXYGENASE SUBUNIT BETA"/>
    <property type="match status" value="1"/>
</dbReference>
<protein>
    <submittedName>
        <fullName evidence="3">3-phenylpropionate/cinnamic acid dioxygenase subunit beta</fullName>
        <ecNumber evidence="3">1.14.12.19</ecNumber>
    </submittedName>
</protein>
<dbReference type="Pfam" id="PF00866">
    <property type="entry name" value="Ring_hydroxyl_B"/>
    <property type="match status" value="1"/>
</dbReference>
<dbReference type="EC" id="1.14.12.19" evidence="3"/>
<evidence type="ECO:0000256" key="2">
    <source>
        <dbReference type="ARBA" id="ARBA00023002"/>
    </source>
</evidence>
<dbReference type="Gene3D" id="3.10.450.50">
    <property type="match status" value="1"/>
</dbReference>
<name>A0ABS9TT80_9PSEU</name>
<sequence>MTATPPRVDIETRMAVHDLLVDEAALLDAGRYEEWLELFTDDVEYVAPIRVTRKTGNPDVVEEICWFDDNRQSLELRVRRLGTPVAWAEDPRSMTRRFVTNLRITANEDGYQVVGNLMLFRSRGDHGRYDLIVGERTDHLRWVAGELKISRRRVLLDQASLGTKNLGIFL</sequence>
<dbReference type="CDD" id="cd00667">
    <property type="entry name" value="ring_hydroxylating_dioxygenases_beta"/>
    <property type="match status" value="1"/>
</dbReference>
<keyword evidence="3" id="KW-0223">Dioxygenase</keyword>
<proteinExistence type="inferred from homology"/>
<organism evidence="3 4">
    <name type="scientific">Pseudonocardia alaniniphila</name>
    <dbReference type="NCBI Taxonomy" id="75291"/>
    <lineage>
        <taxon>Bacteria</taxon>
        <taxon>Bacillati</taxon>
        <taxon>Actinomycetota</taxon>
        <taxon>Actinomycetes</taxon>
        <taxon>Pseudonocardiales</taxon>
        <taxon>Pseudonocardiaceae</taxon>
        <taxon>Pseudonocardia</taxon>
    </lineage>
</organism>
<dbReference type="InterPro" id="IPR032710">
    <property type="entry name" value="NTF2-like_dom_sf"/>
</dbReference>
<dbReference type="RefSeq" id="WP_241042569.1">
    <property type="nucleotide sequence ID" value="NZ_BAAAJF010000041.1"/>
</dbReference>
<evidence type="ECO:0000313" key="3">
    <source>
        <dbReference type="EMBL" id="MCH6171762.1"/>
    </source>
</evidence>
<dbReference type="NCBIfam" id="NF007479">
    <property type="entry name" value="PRK10069.1"/>
    <property type="match status" value="1"/>
</dbReference>
<comment type="similarity">
    <text evidence="1">Belongs to the bacterial ring-hydroxylating dioxygenase beta subunit family.</text>
</comment>
<dbReference type="InterPro" id="IPR000391">
    <property type="entry name" value="Rng_hydr_dOase-bsu"/>
</dbReference>